<evidence type="ECO:0000313" key="2">
    <source>
        <dbReference type="EMBL" id="MBC6609588.1"/>
    </source>
</evidence>
<name>A0ABR7MF75_9BACT</name>
<dbReference type="SUPFAM" id="SSF52833">
    <property type="entry name" value="Thioredoxin-like"/>
    <property type="match status" value="1"/>
</dbReference>
<dbReference type="InterPro" id="IPR011649">
    <property type="entry name" value="KaiB_domain"/>
</dbReference>
<keyword evidence="3" id="KW-1185">Reference proteome</keyword>
<dbReference type="SMART" id="SM01248">
    <property type="entry name" value="KaiB"/>
    <property type="match status" value="1"/>
</dbReference>
<organism evidence="2 3">
    <name type="scientific">Hymenobacter citatus</name>
    <dbReference type="NCBI Taxonomy" id="2763506"/>
    <lineage>
        <taxon>Bacteria</taxon>
        <taxon>Pseudomonadati</taxon>
        <taxon>Bacteroidota</taxon>
        <taxon>Cytophagia</taxon>
        <taxon>Cytophagales</taxon>
        <taxon>Hymenobacteraceae</taxon>
        <taxon>Hymenobacter</taxon>
    </lineage>
</organism>
<dbReference type="CDD" id="cd02978">
    <property type="entry name" value="KaiB_like"/>
    <property type="match status" value="1"/>
</dbReference>
<proteinExistence type="predicted"/>
<accession>A0ABR7MF75</accession>
<evidence type="ECO:0000259" key="1">
    <source>
        <dbReference type="SMART" id="SM01248"/>
    </source>
</evidence>
<reference evidence="2 3" key="1">
    <citation type="submission" date="2020-08" db="EMBL/GenBank/DDBJ databases">
        <title>Hymenobacter sp.</title>
        <authorList>
            <person name="Kim M.K."/>
        </authorList>
    </citation>
    <scope>NUCLEOTIDE SEQUENCE [LARGE SCALE GENOMIC DNA]</scope>
    <source>
        <strain evidence="2 3">BT507</strain>
    </source>
</reference>
<dbReference type="Pfam" id="PF07689">
    <property type="entry name" value="KaiB"/>
    <property type="match status" value="1"/>
</dbReference>
<protein>
    <submittedName>
        <fullName evidence="2">Circadian clock protein KaiB</fullName>
    </submittedName>
</protein>
<dbReference type="InterPro" id="IPR036249">
    <property type="entry name" value="Thioredoxin-like_sf"/>
</dbReference>
<comment type="caution">
    <text evidence="2">The sequence shown here is derived from an EMBL/GenBank/DDBJ whole genome shotgun (WGS) entry which is preliminary data.</text>
</comment>
<sequence length="87" mass="9509">MYELYLFVAGDSPKSARALANIQQIAARHLAGQYTLEVIDVQQHPEQAQQAGLIGVPMLLKKSPGLVRRLVGDLSDQERVLKALGIT</sequence>
<dbReference type="Proteomes" id="UP000622017">
    <property type="component" value="Unassembled WGS sequence"/>
</dbReference>
<dbReference type="PANTHER" id="PTHR41709">
    <property type="entry name" value="KAIB-LIKE PROTEIN 1"/>
    <property type="match status" value="1"/>
</dbReference>
<feature type="domain" description="KaiB" evidence="1">
    <location>
        <begin position="5"/>
        <end position="86"/>
    </location>
</feature>
<dbReference type="EMBL" id="JACSCY010000001">
    <property type="protein sequence ID" value="MBC6609588.1"/>
    <property type="molecule type" value="Genomic_DNA"/>
</dbReference>
<dbReference type="Gene3D" id="3.40.30.10">
    <property type="entry name" value="Glutaredoxin"/>
    <property type="match status" value="1"/>
</dbReference>
<gene>
    <name evidence="2" type="ORF">H8B15_01560</name>
</gene>
<dbReference type="InterPro" id="IPR039022">
    <property type="entry name" value="KaiB-like"/>
</dbReference>
<dbReference type="PANTHER" id="PTHR41709:SF2">
    <property type="entry name" value="CIRCADIAN CLOCK PROTEIN KAIB2"/>
    <property type="match status" value="1"/>
</dbReference>
<evidence type="ECO:0000313" key="3">
    <source>
        <dbReference type="Proteomes" id="UP000622017"/>
    </source>
</evidence>